<evidence type="ECO:0000256" key="4">
    <source>
        <dbReference type="ARBA" id="ARBA00022490"/>
    </source>
</evidence>
<evidence type="ECO:0000256" key="9">
    <source>
        <dbReference type="ARBA" id="ARBA00023146"/>
    </source>
</evidence>
<evidence type="ECO:0000256" key="1">
    <source>
        <dbReference type="ARBA" id="ARBA00004496"/>
    </source>
</evidence>
<keyword evidence="8 11" id="KW-0648">Protein biosynthesis</keyword>
<keyword evidence="5 11" id="KW-0436">Ligase</keyword>
<dbReference type="GO" id="GO:0004820">
    <property type="term" value="F:glycine-tRNA ligase activity"/>
    <property type="evidence" value="ECO:0007669"/>
    <property type="project" value="UniProtKB-EC"/>
</dbReference>
<dbReference type="Pfam" id="PF02092">
    <property type="entry name" value="tRNA_synt_2f"/>
    <property type="match status" value="1"/>
</dbReference>
<evidence type="ECO:0000256" key="5">
    <source>
        <dbReference type="ARBA" id="ARBA00022598"/>
    </source>
</evidence>
<dbReference type="EC" id="6.1.1.14" evidence="11"/>
<keyword evidence="7 11" id="KW-0067">ATP-binding</keyword>
<evidence type="ECO:0000256" key="8">
    <source>
        <dbReference type="ARBA" id="ARBA00022917"/>
    </source>
</evidence>
<gene>
    <name evidence="11" type="primary">glyS</name>
    <name evidence="13" type="ORF">J2W69_003255</name>
</gene>
<dbReference type="Pfam" id="PF05746">
    <property type="entry name" value="DALR_1"/>
    <property type="match status" value="1"/>
</dbReference>
<keyword evidence="9 11" id="KW-0030">Aminoacyl-tRNA synthetase</keyword>
<accession>A0ABU1W2V8</accession>
<name>A0ABU1W2V8_9GAMM</name>
<keyword evidence="6 11" id="KW-0547">Nucleotide-binding</keyword>
<proteinExistence type="inferred from homology"/>
<reference evidence="13 14" key="1">
    <citation type="submission" date="2023-07" db="EMBL/GenBank/DDBJ databases">
        <title>Sorghum-associated microbial communities from plants grown in Nebraska, USA.</title>
        <authorList>
            <person name="Schachtman D."/>
        </authorList>
    </citation>
    <scope>NUCLEOTIDE SEQUENCE [LARGE SCALE GENOMIC DNA]</scope>
    <source>
        <strain evidence="13 14">4138</strain>
    </source>
</reference>
<protein>
    <recommendedName>
        <fullName evidence="11">Glycine--tRNA ligase beta subunit</fullName>
        <ecNumber evidence="11">6.1.1.14</ecNumber>
    </recommendedName>
    <alternativeName>
        <fullName evidence="11">Glycyl-tRNA synthetase beta subunit</fullName>
        <shortName evidence="11">GlyRS</shortName>
    </alternativeName>
</protein>
<feature type="domain" description="DALR anticodon binding" evidence="12">
    <location>
        <begin position="580"/>
        <end position="674"/>
    </location>
</feature>
<evidence type="ECO:0000259" key="12">
    <source>
        <dbReference type="Pfam" id="PF05746"/>
    </source>
</evidence>
<sequence length="685" mass="74485">MSVQDFFVEIGTEELPPKALKTLATAFSDNIVEELAKHNLSHGEVSWYAAPRRLAVRVNQLALQQQDKVVEKRGPALAAAFDADGQPTKAAAAWAASNGITADQAERLETDKGAWLIHKALIKGESTASLLPAVISTALAKLPIAKPMRWGNSTAEFIRPVHTVTLLLGDDVVPATILGKESGRVSYGHRFHAPALVEIKNADAYLSTLEQSYVIADFAKRKAIIAENVAAEAKALNGVALMDEALLEEVASLVEWPVVLVGSFEERFLQVPAEPLISTMKDNQKYFPLVDNNGKLLNKFIFVANIASKDPSQIISGNEKVVRPRLSDAQFFFVTDAKTKLVDRLPALSTVLFQQKLGTLLEKSERIAKVAAFIAGKIGADVTHAERAGLLSKTDLMTNMVGEFPEVQGVMGMHYARLDGEAEAVAVALNEQYKPRFAGDSLPSQLEACAVAIADKMDSLVGIFGIGQAPKGDKDPFALRRAAIGALRIMVEKQLPLDLIELIEFSKTTFGDKLTQQSVSDEVLDFMLGRFRAWYEGEGFGVDVIQAVLARRPTNPADFDRRVKAVAEFRKLDAALALAAANKRVANILAKVTEAIPASINSALLSEEAEQALYKAIVAEQAYQATVSSYAEGLSHLAAMRDVVDQFFDKVMVNADDAAVRLNRQALLQQLRELFLRVADISVLQ</sequence>
<evidence type="ECO:0000256" key="7">
    <source>
        <dbReference type="ARBA" id="ARBA00022840"/>
    </source>
</evidence>
<dbReference type="PANTHER" id="PTHR30075:SF2">
    <property type="entry name" value="GLYCINE--TRNA LIGASE, CHLOROPLASTIC_MITOCHONDRIAL 2"/>
    <property type="match status" value="1"/>
</dbReference>
<keyword evidence="4 11" id="KW-0963">Cytoplasm</keyword>
<comment type="subunit">
    <text evidence="3 11">Tetramer of two alpha and two beta subunits.</text>
</comment>
<dbReference type="InterPro" id="IPR006194">
    <property type="entry name" value="Gly-tRNA-synth_heterodimer"/>
</dbReference>
<dbReference type="PROSITE" id="PS50861">
    <property type="entry name" value="AA_TRNA_LIGASE_II_GLYAB"/>
    <property type="match status" value="1"/>
</dbReference>
<evidence type="ECO:0000313" key="13">
    <source>
        <dbReference type="EMBL" id="MDR7122296.1"/>
    </source>
</evidence>
<dbReference type="SUPFAM" id="SSF109604">
    <property type="entry name" value="HD-domain/PDEase-like"/>
    <property type="match status" value="1"/>
</dbReference>
<keyword evidence="14" id="KW-1185">Reference proteome</keyword>
<comment type="subcellular location">
    <subcellularLocation>
        <location evidence="1 11">Cytoplasm</location>
    </subcellularLocation>
</comment>
<dbReference type="InterPro" id="IPR015944">
    <property type="entry name" value="Gly-tRNA-synth_bsu"/>
</dbReference>
<dbReference type="HAMAP" id="MF_00255">
    <property type="entry name" value="Gly_tRNA_synth_beta"/>
    <property type="match status" value="1"/>
</dbReference>
<dbReference type="PRINTS" id="PR01045">
    <property type="entry name" value="TRNASYNTHGB"/>
</dbReference>
<comment type="caution">
    <text evidence="13">The sequence shown here is derived from an EMBL/GenBank/DDBJ whole genome shotgun (WGS) entry which is preliminary data.</text>
</comment>
<evidence type="ECO:0000313" key="14">
    <source>
        <dbReference type="Proteomes" id="UP001257909"/>
    </source>
</evidence>
<evidence type="ECO:0000256" key="2">
    <source>
        <dbReference type="ARBA" id="ARBA00008226"/>
    </source>
</evidence>
<organism evidence="13 14">
    <name type="scientific">Rheinheimera soli</name>
    <dbReference type="NCBI Taxonomy" id="443616"/>
    <lineage>
        <taxon>Bacteria</taxon>
        <taxon>Pseudomonadati</taxon>
        <taxon>Pseudomonadota</taxon>
        <taxon>Gammaproteobacteria</taxon>
        <taxon>Chromatiales</taxon>
        <taxon>Chromatiaceae</taxon>
        <taxon>Rheinheimera</taxon>
    </lineage>
</organism>
<dbReference type="NCBIfam" id="TIGR00211">
    <property type="entry name" value="glyS"/>
    <property type="match status" value="1"/>
</dbReference>
<dbReference type="Proteomes" id="UP001257909">
    <property type="component" value="Unassembled WGS sequence"/>
</dbReference>
<dbReference type="PANTHER" id="PTHR30075">
    <property type="entry name" value="GLYCYL-TRNA SYNTHETASE"/>
    <property type="match status" value="1"/>
</dbReference>
<evidence type="ECO:0000256" key="11">
    <source>
        <dbReference type="HAMAP-Rule" id="MF_00255"/>
    </source>
</evidence>
<evidence type="ECO:0000256" key="3">
    <source>
        <dbReference type="ARBA" id="ARBA00011209"/>
    </source>
</evidence>
<dbReference type="RefSeq" id="WP_310280419.1">
    <property type="nucleotide sequence ID" value="NZ_JAVDWR010000014.1"/>
</dbReference>
<comment type="similarity">
    <text evidence="2 11">Belongs to the class-II aminoacyl-tRNA synthetase family.</text>
</comment>
<evidence type="ECO:0000256" key="10">
    <source>
        <dbReference type="ARBA" id="ARBA00047937"/>
    </source>
</evidence>
<comment type="catalytic activity">
    <reaction evidence="10 11">
        <text>tRNA(Gly) + glycine + ATP = glycyl-tRNA(Gly) + AMP + diphosphate</text>
        <dbReference type="Rhea" id="RHEA:16013"/>
        <dbReference type="Rhea" id="RHEA-COMP:9664"/>
        <dbReference type="Rhea" id="RHEA-COMP:9683"/>
        <dbReference type="ChEBI" id="CHEBI:30616"/>
        <dbReference type="ChEBI" id="CHEBI:33019"/>
        <dbReference type="ChEBI" id="CHEBI:57305"/>
        <dbReference type="ChEBI" id="CHEBI:78442"/>
        <dbReference type="ChEBI" id="CHEBI:78522"/>
        <dbReference type="ChEBI" id="CHEBI:456215"/>
        <dbReference type="EC" id="6.1.1.14"/>
    </reaction>
</comment>
<dbReference type="EMBL" id="JAVDWR010000014">
    <property type="protein sequence ID" value="MDR7122296.1"/>
    <property type="molecule type" value="Genomic_DNA"/>
</dbReference>
<dbReference type="InterPro" id="IPR008909">
    <property type="entry name" value="DALR_anticod-bd"/>
</dbReference>
<evidence type="ECO:0000256" key="6">
    <source>
        <dbReference type="ARBA" id="ARBA00022741"/>
    </source>
</evidence>